<dbReference type="Proteomes" id="UP000887159">
    <property type="component" value="Unassembled WGS sequence"/>
</dbReference>
<name>A0A8X6S9P0_TRICX</name>
<dbReference type="EMBL" id="BMAU01021280">
    <property type="protein sequence ID" value="GFY08251.1"/>
    <property type="molecule type" value="Genomic_DNA"/>
</dbReference>
<reference evidence="1" key="1">
    <citation type="submission" date="2020-08" db="EMBL/GenBank/DDBJ databases">
        <title>Multicomponent nature underlies the extraordinary mechanical properties of spider dragline silk.</title>
        <authorList>
            <person name="Kono N."/>
            <person name="Nakamura H."/>
            <person name="Mori M."/>
            <person name="Yoshida Y."/>
            <person name="Ohtoshi R."/>
            <person name="Malay A.D."/>
            <person name="Moran D.A.P."/>
            <person name="Tomita M."/>
            <person name="Numata K."/>
            <person name="Arakawa K."/>
        </authorList>
    </citation>
    <scope>NUCLEOTIDE SEQUENCE</scope>
</reference>
<proteinExistence type="predicted"/>
<evidence type="ECO:0000313" key="2">
    <source>
        <dbReference type="Proteomes" id="UP000887159"/>
    </source>
</evidence>
<evidence type="ECO:0000313" key="1">
    <source>
        <dbReference type="EMBL" id="GFY08251.1"/>
    </source>
</evidence>
<gene>
    <name evidence="1" type="ORF">TNCV_1356591</name>
</gene>
<sequence length="117" mass="13420">MPLRNGGTLNSHRAASPLVRLVEGEERWEVPDHLRMFSLEIGVGPGQIVLSPESTAWCNIERLEFGQTQRTVANSVGVARNVIVRLWNRFLETRQVRCQLRQDHPRVTTANNDRYIM</sequence>
<protein>
    <submittedName>
        <fullName evidence="1">Uncharacterized protein</fullName>
    </submittedName>
</protein>
<dbReference type="AlphaFoldDB" id="A0A8X6S9P0"/>
<accession>A0A8X6S9P0</accession>
<comment type="caution">
    <text evidence="1">The sequence shown here is derived from an EMBL/GenBank/DDBJ whole genome shotgun (WGS) entry which is preliminary data.</text>
</comment>
<keyword evidence="2" id="KW-1185">Reference proteome</keyword>
<organism evidence="1 2">
    <name type="scientific">Trichonephila clavipes</name>
    <name type="common">Golden silk orbweaver</name>
    <name type="synonym">Nephila clavipes</name>
    <dbReference type="NCBI Taxonomy" id="2585209"/>
    <lineage>
        <taxon>Eukaryota</taxon>
        <taxon>Metazoa</taxon>
        <taxon>Ecdysozoa</taxon>
        <taxon>Arthropoda</taxon>
        <taxon>Chelicerata</taxon>
        <taxon>Arachnida</taxon>
        <taxon>Araneae</taxon>
        <taxon>Araneomorphae</taxon>
        <taxon>Entelegynae</taxon>
        <taxon>Araneoidea</taxon>
        <taxon>Nephilidae</taxon>
        <taxon>Trichonephila</taxon>
    </lineage>
</organism>